<dbReference type="RefSeq" id="WP_257717455.1">
    <property type="nucleotide sequence ID" value="NZ_JANJOU010000016.1"/>
</dbReference>
<comment type="caution">
    <text evidence="2">The sequence shown here is derived from an EMBL/GenBank/DDBJ whole genome shotgun (WGS) entry which is preliminary data.</text>
</comment>
<evidence type="ECO:0000256" key="1">
    <source>
        <dbReference type="SAM" id="SignalP"/>
    </source>
</evidence>
<name>A0ABT1X6Q2_9PROT</name>
<accession>A0ABT1X6Q2</accession>
<keyword evidence="1" id="KW-0732">Signal</keyword>
<organism evidence="2 3">
    <name type="scientific">Roseomonas populi</name>
    <dbReference type="NCBI Taxonomy" id="3121582"/>
    <lineage>
        <taxon>Bacteria</taxon>
        <taxon>Pseudomonadati</taxon>
        <taxon>Pseudomonadota</taxon>
        <taxon>Alphaproteobacteria</taxon>
        <taxon>Acetobacterales</taxon>
        <taxon>Roseomonadaceae</taxon>
        <taxon>Roseomonas</taxon>
    </lineage>
</organism>
<proteinExistence type="predicted"/>
<reference evidence="2 3" key="1">
    <citation type="submission" date="2022-06" db="EMBL/GenBank/DDBJ databases">
        <title>Roseomonas CN29.</title>
        <authorList>
            <person name="Cheng Y."/>
            <person name="He X."/>
        </authorList>
    </citation>
    <scope>NUCLEOTIDE SEQUENCE [LARGE SCALE GENOMIC DNA]</scope>
    <source>
        <strain evidence="2 3">CN29</strain>
    </source>
</reference>
<sequence>MSTMNAFRSLALAAVMTASLGASAAPAERAMVPPGATAYGAWVPTTGRTPLASMPISQGQAALKFLEDSGATGGDGQHA</sequence>
<dbReference type="EMBL" id="JANJOU010000016">
    <property type="protein sequence ID" value="MCR0983790.1"/>
    <property type="molecule type" value="Genomic_DNA"/>
</dbReference>
<evidence type="ECO:0000313" key="2">
    <source>
        <dbReference type="EMBL" id="MCR0983790.1"/>
    </source>
</evidence>
<feature type="chain" id="PRO_5046349549" evidence="1">
    <location>
        <begin position="25"/>
        <end position="79"/>
    </location>
</feature>
<keyword evidence="3" id="KW-1185">Reference proteome</keyword>
<gene>
    <name evidence="2" type="ORF">NRP21_17180</name>
</gene>
<evidence type="ECO:0000313" key="3">
    <source>
        <dbReference type="Proteomes" id="UP001524642"/>
    </source>
</evidence>
<dbReference type="Proteomes" id="UP001524642">
    <property type="component" value="Unassembled WGS sequence"/>
</dbReference>
<feature type="signal peptide" evidence="1">
    <location>
        <begin position="1"/>
        <end position="24"/>
    </location>
</feature>
<protein>
    <submittedName>
        <fullName evidence="2">Uncharacterized protein</fullName>
    </submittedName>
</protein>